<name>A0ABT0JUB8_9ACTN</name>
<reference evidence="7 8" key="1">
    <citation type="submission" date="2022-04" db="EMBL/GenBank/DDBJ databases">
        <title>Genome diversity in the genus Frankia.</title>
        <authorList>
            <person name="Carlos-Shanley C."/>
            <person name="Hahn D."/>
        </authorList>
    </citation>
    <scope>NUCLEOTIDE SEQUENCE [LARGE SCALE GENOMIC DNA]</scope>
    <source>
        <strain evidence="7 8">Ag45/Mut15</strain>
    </source>
</reference>
<feature type="compositionally biased region" description="Low complexity" evidence="5">
    <location>
        <begin position="227"/>
        <end position="238"/>
    </location>
</feature>
<evidence type="ECO:0000256" key="5">
    <source>
        <dbReference type="SAM" id="MobiDB-lite"/>
    </source>
</evidence>
<dbReference type="EMBL" id="JALKFT010000003">
    <property type="protein sequence ID" value="MCK9874990.1"/>
    <property type="molecule type" value="Genomic_DNA"/>
</dbReference>
<keyword evidence="1" id="KW-0805">Transcription regulation</keyword>
<feature type="DNA-binding region" description="H-T-H motif" evidence="4">
    <location>
        <begin position="38"/>
        <end position="57"/>
    </location>
</feature>
<dbReference type="Proteomes" id="UP001201873">
    <property type="component" value="Unassembled WGS sequence"/>
</dbReference>
<proteinExistence type="predicted"/>
<feature type="compositionally biased region" description="Basic and acidic residues" evidence="5">
    <location>
        <begin position="294"/>
        <end position="303"/>
    </location>
</feature>
<evidence type="ECO:0000256" key="4">
    <source>
        <dbReference type="PROSITE-ProRule" id="PRU00335"/>
    </source>
</evidence>
<dbReference type="PANTHER" id="PTHR30055">
    <property type="entry name" value="HTH-TYPE TRANSCRIPTIONAL REGULATOR RUTR"/>
    <property type="match status" value="1"/>
</dbReference>
<dbReference type="Gene3D" id="1.10.357.10">
    <property type="entry name" value="Tetracycline Repressor, domain 2"/>
    <property type="match status" value="1"/>
</dbReference>
<evidence type="ECO:0000313" key="8">
    <source>
        <dbReference type="Proteomes" id="UP001201873"/>
    </source>
</evidence>
<evidence type="ECO:0000256" key="3">
    <source>
        <dbReference type="ARBA" id="ARBA00023163"/>
    </source>
</evidence>
<feature type="domain" description="HTH tetR-type" evidence="6">
    <location>
        <begin position="15"/>
        <end position="75"/>
    </location>
</feature>
<keyword evidence="2 4" id="KW-0238">DNA-binding</keyword>
<sequence length="334" mass="34416">MSTGNAEGLRERKKRRTRQAIIEVAHELFTEKGFEATTVEEIAAGADVSVRTLFRYFTSKEAIALAPLEEMGDLTVAALRRRPVDEPPLLALRNAALSAWGLMSPDGASLRHYADHLMPVSGASPLAGAVLHRLIAIGDRLAAELAVSEPVGDGDSATPAPAPAPAPALAPALASVALPFAELDARLTVSVFLAALQVAIRSWCAAGSTDLQVLLTTVETCLDRLGPTAVPRPAATTTDGSIGSRGEARPPVDQGPGQPPAAPGPEPESKQPSIAAKAQRPPASPTPGRPPSSRGRDPGRDRPPTPPGPGRSPAIQGASGRLTPPRVALAAAST</sequence>
<keyword evidence="3" id="KW-0804">Transcription</keyword>
<dbReference type="PROSITE" id="PS01081">
    <property type="entry name" value="HTH_TETR_1"/>
    <property type="match status" value="1"/>
</dbReference>
<dbReference type="InterPro" id="IPR009057">
    <property type="entry name" value="Homeodomain-like_sf"/>
</dbReference>
<dbReference type="PROSITE" id="PS50977">
    <property type="entry name" value="HTH_TETR_2"/>
    <property type="match status" value="1"/>
</dbReference>
<dbReference type="PRINTS" id="PR00455">
    <property type="entry name" value="HTHTETR"/>
</dbReference>
<evidence type="ECO:0000256" key="1">
    <source>
        <dbReference type="ARBA" id="ARBA00023015"/>
    </source>
</evidence>
<protein>
    <submittedName>
        <fullName evidence="7">TetR/AcrR family transcriptional regulator</fullName>
    </submittedName>
</protein>
<gene>
    <name evidence="7" type="ORF">MXD59_04195</name>
</gene>
<dbReference type="InterPro" id="IPR001647">
    <property type="entry name" value="HTH_TetR"/>
</dbReference>
<organism evidence="7 8">
    <name type="scientific">Frankia umida</name>
    <dbReference type="NCBI Taxonomy" id="573489"/>
    <lineage>
        <taxon>Bacteria</taxon>
        <taxon>Bacillati</taxon>
        <taxon>Actinomycetota</taxon>
        <taxon>Actinomycetes</taxon>
        <taxon>Frankiales</taxon>
        <taxon>Frankiaceae</taxon>
        <taxon>Frankia</taxon>
    </lineage>
</organism>
<evidence type="ECO:0000313" key="7">
    <source>
        <dbReference type="EMBL" id="MCK9874990.1"/>
    </source>
</evidence>
<keyword evidence="8" id="KW-1185">Reference proteome</keyword>
<dbReference type="InterPro" id="IPR050109">
    <property type="entry name" value="HTH-type_TetR-like_transc_reg"/>
</dbReference>
<dbReference type="PANTHER" id="PTHR30055:SF234">
    <property type="entry name" value="HTH-TYPE TRANSCRIPTIONAL REGULATOR BETI"/>
    <property type="match status" value="1"/>
</dbReference>
<feature type="region of interest" description="Disordered" evidence="5">
    <location>
        <begin position="226"/>
        <end position="334"/>
    </location>
</feature>
<accession>A0ABT0JUB8</accession>
<evidence type="ECO:0000256" key="2">
    <source>
        <dbReference type="ARBA" id="ARBA00023125"/>
    </source>
</evidence>
<comment type="caution">
    <text evidence="7">The sequence shown here is derived from an EMBL/GenBank/DDBJ whole genome shotgun (WGS) entry which is preliminary data.</text>
</comment>
<feature type="compositionally biased region" description="Pro residues" evidence="5">
    <location>
        <begin position="257"/>
        <end position="266"/>
    </location>
</feature>
<dbReference type="SUPFAM" id="SSF46689">
    <property type="entry name" value="Homeodomain-like"/>
    <property type="match status" value="1"/>
</dbReference>
<evidence type="ECO:0000259" key="6">
    <source>
        <dbReference type="PROSITE" id="PS50977"/>
    </source>
</evidence>
<dbReference type="Pfam" id="PF00440">
    <property type="entry name" value="TetR_N"/>
    <property type="match status" value="1"/>
</dbReference>
<dbReference type="InterPro" id="IPR023772">
    <property type="entry name" value="DNA-bd_HTH_TetR-type_CS"/>
</dbReference>